<gene>
    <name evidence="2" type="ORF">DMT42_14015</name>
</gene>
<dbReference type="RefSeq" id="WP_110628242.1">
    <property type="nucleotide sequence ID" value="NZ_CP029788.1"/>
</dbReference>
<proteinExistence type="predicted"/>
<reference evidence="2 3" key="1">
    <citation type="submission" date="2018-06" db="EMBL/GenBank/DDBJ databases">
        <title>The complete genome sequence of a nosiheptide producer Streptomyces actuosus ATCC 25421: deducing the ability of producing a new class III lantibiotics.</title>
        <authorList>
            <person name="Liu W."/>
            <person name="Sun F."/>
            <person name="Hu Y."/>
        </authorList>
    </citation>
    <scope>NUCLEOTIDE SEQUENCE [LARGE SCALE GENOMIC DNA]</scope>
    <source>
        <strain evidence="2 3">ATCC 25421</strain>
    </source>
</reference>
<keyword evidence="3" id="KW-1185">Reference proteome</keyword>
<protein>
    <submittedName>
        <fullName evidence="2">Uncharacterized protein</fullName>
    </submittedName>
</protein>
<dbReference type="AlphaFoldDB" id="A0A2U9P227"/>
<evidence type="ECO:0000313" key="3">
    <source>
        <dbReference type="Proteomes" id="UP000247634"/>
    </source>
</evidence>
<dbReference type="Proteomes" id="UP000247634">
    <property type="component" value="Chromosome"/>
</dbReference>
<feature type="region of interest" description="Disordered" evidence="1">
    <location>
        <begin position="1"/>
        <end position="24"/>
    </location>
</feature>
<organism evidence="2 3">
    <name type="scientific">Streptomyces actuosus</name>
    <dbReference type="NCBI Taxonomy" id="1885"/>
    <lineage>
        <taxon>Bacteria</taxon>
        <taxon>Bacillati</taxon>
        <taxon>Actinomycetota</taxon>
        <taxon>Actinomycetes</taxon>
        <taxon>Kitasatosporales</taxon>
        <taxon>Streptomycetaceae</taxon>
        <taxon>Streptomyces</taxon>
    </lineage>
</organism>
<evidence type="ECO:0000256" key="1">
    <source>
        <dbReference type="SAM" id="MobiDB-lite"/>
    </source>
</evidence>
<sequence>MAQLVTSKGTSGQTVQARPASSSRPRLVIESLDVAGSDTPLFTICIVAAATAPASAGVERLSA</sequence>
<dbReference type="EMBL" id="CP029788">
    <property type="protein sequence ID" value="AWT43324.1"/>
    <property type="molecule type" value="Genomic_DNA"/>
</dbReference>
<dbReference type="KEGG" id="sact:DMT42_14015"/>
<evidence type="ECO:0000313" key="2">
    <source>
        <dbReference type="EMBL" id="AWT43324.1"/>
    </source>
</evidence>
<accession>A0A2U9P227</accession>
<name>A0A2U9P227_STRAS</name>
<dbReference type="OrthoDB" id="4252953at2"/>